<dbReference type="GeneID" id="89943324"/>
<name>A0AAN6TCX9_9PEZI</name>
<reference evidence="1" key="1">
    <citation type="journal article" date="2023" name="Mol. Phylogenet. Evol.">
        <title>Genome-scale phylogeny and comparative genomics of the fungal order Sordariales.</title>
        <authorList>
            <person name="Hensen N."/>
            <person name="Bonometti L."/>
            <person name="Westerberg I."/>
            <person name="Brannstrom I.O."/>
            <person name="Guillou S."/>
            <person name="Cros-Aarteil S."/>
            <person name="Calhoun S."/>
            <person name="Haridas S."/>
            <person name="Kuo A."/>
            <person name="Mondo S."/>
            <person name="Pangilinan J."/>
            <person name="Riley R."/>
            <person name="LaButti K."/>
            <person name="Andreopoulos B."/>
            <person name="Lipzen A."/>
            <person name="Chen C."/>
            <person name="Yan M."/>
            <person name="Daum C."/>
            <person name="Ng V."/>
            <person name="Clum A."/>
            <person name="Steindorff A."/>
            <person name="Ohm R.A."/>
            <person name="Martin F."/>
            <person name="Silar P."/>
            <person name="Natvig D.O."/>
            <person name="Lalanne C."/>
            <person name="Gautier V."/>
            <person name="Ament-Velasquez S.L."/>
            <person name="Kruys A."/>
            <person name="Hutchinson M.I."/>
            <person name="Powell A.J."/>
            <person name="Barry K."/>
            <person name="Miller A.N."/>
            <person name="Grigoriev I.V."/>
            <person name="Debuchy R."/>
            <person name="Gladieux P."/>
            <person name="Hiltunen Thoren M."/>
            <person name="Johannesson H."/>
        </authorList>
    </citation>
    <scope>NUCLEOTIDE SEQUENCE</scope>
    <source>
        <strain evidence="1">CBS 508.74</strain>
    </source>
</reference>
<protein>
    <recommendedName>
        <fullName evidence="3">Serine protease</fullName>
    </recommendedName>
</protein>
<dbReference type="SUPFAM" id="SSF50494">
    <property type="entry name" value="Trypsin-like serine proteases"/>
    <property type="match status" value="1"/>
</dbReference>
<organism evidence="1 2">
    <name type="scientific">Canariomyces notabilis</name>
    <dbReference type="NCBI Taxonomy" id="2074819"/>
    <lineage>
        <taxon>Eukaryota</taxon>
        <taxon>Fungi</taxon>
        <taxon>Dikarya</taxon>
        <taxon>Ascomycota</taxon>
        <taxon>Pezizomycotina</taxon>
        <taxon>Sordariomycetes</taxon>
        <taxon>Sordariomycetidae</taxon>
        <taxon>Sordariales</taxon>
        <taxon>Chaetomiaceae</taxon>
        <taxon>Canariomyces</taxon>
    </lineage>
</organism>
<proteinExistence type="predicted"/>
<evidence type="ECO:0000313" key="1">
    <source>
        <dbReference type="EMBL" id="KAK4112068.1"/>
    </source>
</evidence>
<dbReference type="InterPro" id="IPR043504">
    <property type="entry name" value="Peptidase_S1_PA_chymotrypsin"/>
</dbReference>
<comment type="caution">
    <text evidence="1">The sequence shown here is derived from an EMBL/GenBank/DDBJ whole genome shotgun (WGS) entry which is preliminary data.</text>
</comment>
<dbReference type="EMBL" id="MU853343">
    <property type="protein sequence ID" value="KAK4112068.1"/>
    <property type="molecule type" value="Genomic_DNA"/>
</dbReference>
<dbReference type="AlphaFoldDB" id="A0AAN6TCX9"/>
<dbReference type="InterPro" id="IPR009003">
    <property type="entry name" value="Peptidase_S1_PA"/>
</dbReference>
<sequence length="408" mass="45434">MSNYTMFPALSRAFSDEPHAGDDATETGFYINLPGTTHDVILTAGHNLIDKDGHRSTNLVVLSSDGNDNIAITEDSVKISERYIKRPVDSNAVHDYGAILIPRQNSQPPRPGFGFSLMLGIDSKDRATKDPKDEYLSGAIFVSGYRGSTPPGKPDLSSGTCTIRPEQLEYTVKTQVGLSGSPVWTAYNGVETVVAIHNHGQNSSGRSRGTRLNLRVMRDIFRWASIDCFSQKLRIQQQGAHVDGLYLHFAKDYTMGDEQVGKLSIGTEGMDTTLVVLLAETPPASRMGVITPRYALLARTPWAGLKPEEYEYHGRNWVVWDVDGGRVLLSRSFHPWCLFRLDKATAGTFHIVLYREKQGKESLVRLRMDTSSLTDLQIMLGRREVNGISFVRAIRGKKYKFDQFCLEG</sequence>
<dbReference type="RefSeq" id="XP_064669638.1">
    <property type="nucleotide sequence ID" value="XM_064819198.1"/>
</dbReference>
<evidence type="ECO:0008006" key="3">
    <source>
        <dbReference type="Google" id="ProtNLM"/>
    </source>
</evidence>
<keyword evidence="2" id="KW-1185">Reference proteome</keyword>
<dbReference type="Gene3D" id="2.40.10.10">
    <property type="entry name" value="Trypsin-like serine proteases"/>
    <property type="match status" value="2"/>
</dbReference>
<dbReference type="Proteomes" id="UP001302812">
    <property type="component" value="Unassembled WGS sequence"/>
</dbReference>
<accession>A0AAN6TCX9</accession>
<gene>
    <name evidence="1" type="ORF">N656DRAFT_845391</name>
</gene>
<evidence type="ECO:0000313" key="2">
    <source>
        <dbReference type="Proteomes" id="UP001302812"/>
    </source>
</evidence>
<reference evidence="1" key="2">
    <citation type="submission" date="2023-05" db="EMBL/GenBank/DDBJ databases">
        <authorList>
            <consortium name="Lawrence Berkeley National Laboratory"/>
            <person name="Steindorff A."/>
            <person name="Hensen N."/>
            <person name="Bonometti L."/>
            <person name="Westerberg I."/>
            <person name="Brannstrom I.O."/>
            <person name="Guillou S."/>
            <person name="Cros-Aarteil S."/>
            <person name="Calhoun S."/>
            <person name="Haridas S."/>
            <person name="Kuo A."/>
            <person name="Mondo S."/>
            <person name="Pangilinan J."/>
            <person name="Riley R."/>
            <person name="Labutti K."/>
            <person name="Andreopoulos B."/>
            <person name="Lipzen A."/>
            <person name="Chen C."/>
            <person name="Yanf M."/>
            <person name="Daum C."/>
            <person name="Ng V."/>
            <person name="Clum A."/>
            <person name="Ohm R."/>
            <person name="Martin F."/>
            <person name="Silar P."/>
            <person name="Natvig D."/>
            <person name="Lalanne C."/>
            <person name="Gautier V."/>
            <person name="Ament-Velasquez S.L."/>
            <person name="Kruys A."/>
            <person name="Hutchinson M.I."/>
            <person name="Powell A.J."/>
            <person name="Barry K."/>
            <person name="Miller A.N."/>
            <person name="Grigoriev I.V."/>
            <person name="Debuchy R."/>
            <person name="Gladieux P."/>
            <person name="Thoren M.H."/>
            <person name="Johannesson H."/>
        </authorList>
    </citation>
    <scope>NUCLEOTIDE SEQUENCE</scope>
    <source>
        <strain evidence="1">CBS 508.74</strain>
    </source>
</reference>